<gene>
    <name evidence="1" type="ORF">CAEBREN_14104</name>
</gene>
<dbReference type="InParanoid" id="G0NKD6"/>
<name>G0NKD6_CAEBE</name>
<dbReference type="HOGENOM" id="CLU_3410905_0_0_1"/>
<reference evidence="2" key="1">
    <citation type="submission" date="2011-07" db="EMBL/GenBank/DDBJ databases">
        <authorList>
            <consortium name="Caenorhabditis brenneri Sequencing and Analysis Consortium"/>
            <person name="Wilson R.K."/>
        </authorList>
    </citation>
    <scope>NUCLEOTIDE SEQUENCE [LARGE SCALE GENOMIC DNA]</scope>
    <source>
        <strain evidence="2">PB2801</strain>
    </source>
</reference>
<dbReference type="AlphaFoldDB" id="G0NKD6"/>
<dbReference type="EMBL" id="GL379899">
    <property type="protein sequence ID" value="EGT32895.1"/>
    <property type="molecule type" value="Genomic_DNA"/>
</dbReference>
<evidence type="ECO:0000313" key="1">
    <source>
        <dbReference type="EMBL" id="EGT32895.1"/>
    </source>
</evidence>
<dbReference type="Proteomes" id="UP000008068">
    <property type="component" value="Unassembled WGS sequence"/>
</dbReference>
<proteinExistence type="predicted"/>
<accession>G0NKD6</accession>
<sequence length="29" mass="3349">MKNYKTVSFLASSTSFMLYKARTEIICKS</sequence>
<keyword evidence="2" id="KW-1185">Reference proteome</keyword>
<organism evidence="2">
    <name type="scientific">Caenorhabditis brenneri</name>
    <name type="common">Nematode worm</name>
    <dbReference type="NCBI Taxonomy" id="135651"/>
    <lineage>
        <taxon>Eukaryota</taxon>
        <taxon>Metazoa</taxon>
        <taxon>Ecdysozoa</taxon>
        <taxon>Nematoda</taxon>
        <taxon>Chromadorea</taxon>
        <taxon>Rhabditida</taxon>
        <taxon>Rhabditina</taxon>
        <taxon>Rhabditomorpha</taxon>
        <taxon>Rhabditoidea</taxon>
        <taxon>Rhabditidae</taxon>
        <taxon>Peloderinae</taxon>
        <taxon>Caenorhabditis</taxon>
    </lineage>
</organism>
<evidence type="ECO:0000313" key="2">
    <source>
        <dbReference type="Proteomes" id="UP000008068"/>
    </source>
</evidence>
<protein>
    <submittedName>
        <fullName evidence="1">Uncharacterized protein</fullName>
    </submittedName>
</protein>